<dbReference type="CTD" id="619279"/>
<evidence type="ECO:0000256" key="4">
    <source>
        <dbReference type="ARBA" id="ARBA00022833"/>
    </source>
</evidence>
<evidence type="ECO:0000313" key="11">
    <source>
        <dbReference type="Proteomes" id="UP000515152"/>
    </source>
</evidence>
<dbReference type="GeneID" id="105890377"/>
<dbReference type="GO" id="GO:0006357">
    <property type="term" value="P:regulation of transcription by RNA polymerase II"/>
    <property type="evidence" value="ECO:0007669"/>
    <property type="project" value="TreeGrafter"/>
</dbReference>
<dbReference type="GO" id="GO:0003700">
    <property type="term" value="F:DNA-binding transcription factor activity"/>
    <property type="evidence" value="ECO:0007669"/>
    <property type="project" value="TreeGrafter"/>
</dbReference>
<evidence type="ECO:0000256" key="3">
    <source>
        <dbReference type="ARBA" id="ARBA00022771"/>
    </source>
</evidence>
<dbReference type="GO" id="GO:0005634">
    <property type="term" value="C:nucleus"/>
    <property type="evidence" value="ECO:0007669"/>
    <property type="project" value="UniProtKB-SubCell"/>
</dbReference>
<evidence type="ECO:0000256" key="9">
    <source>
        <dbReference type="SAM" id="MobiDB-lite"/>
    </source>
</evidence>
<proteinExistence type="predicted"/>
<name>A0A6P8H3R9_CLUHA</name>
<dbReference type="PANTHER" id="PTHR13006:SF7">
    <property type="entry name" value="ZINC FINGER PROTEIN 704"/>
    <property type="match status" value="1"/>
</dbReference>
<dbReference type="Proteomes" id="UP000515152">
    <property type="component" value="Chromosome 19"/>
</dbReference>
<dbReference type="GO" id="GO:0008270">
    <property type="term" value="F:zinc ion binding"/>
    <property type="evidence" value="ECO:0007669"/>
    <property type="project" value="UniProtKB-KW"/>
</dbReference>
<gene>
    <name evidence="12" type="primary">znf704</name>
</gene>
<dbReference type="PANTHER" id="PTHR13006">
    <property type="entry name" value="PAPILLOMAVIRUS REGULATORY FACTOR PRF-1"/>
    <property type="match status" value="1"/>
</dbReference>
<evidence type="ECO:0000256" key="5">
    <source>
        <dbReference type="ARBA" id="ARBA00023015"/>
    </source>
</evidence>
<keyword evidence="4" id="KW-0862">Zinc</keyword>
<evidence type="ECO:0000259" key="10">
    <source>
        <dbReference type="Pfam" id="PF15997"/>
    </source>
</evidence>
<keyword evidence="3" id="KW-0863">Zinc-finger</keyword>
<dbReference type="InterPro" id="IPR031940">
    <property type="entry name" value="DUF4772"/>
</dbReference>
<keyword evidence="11" id="KW-1185">Reference proteome</keyword>
<dbReference type="RefSeq" id="XP_031442302.1">
    <property type="nucleotide sequence ID" value="XM_031586442.1"/>
</dbReference>
<feature type="region of interest" description="Disordered" evidence="9">
    <location>
        <begin position="72"/>
        <end position="158"/>
    </location>
</feature>
<keyword evidence="7" id="KW-0804">Transcription</keyword>
<feature type="compositionally biased region" description="Polar residues" evidence="9">
    <location>
        <begin position="84"/>
        <end position="115"/>
    </location>
</feature>
<dbReference type="GO" id="GO:0000978">
    <property type="term" value="F:RNA polymerase II cis-regulatory region sequence-specific DNA binding"/>
    <property type="evidence" value="ECO:0007669"/>
    <property type="project" value="TreeGrafter"/>
</dbReference>
<dbReference type="Pfam" id="PF15997">
    <property type="entry name" value="DUF4772"/>
    <property type="match status" value="1"/>
</dbReference>
<keyword evidence="8" id="KW-0539">Nucleus</keyword>
<keyword evidence="2" id="KW-0479">Metal-binding</keyword>
<dbReference type="InterPro" id="IPR052253">
    <property type="entry name" value="CR1/CR2-DNA-binding_regulator"/>
</dbReference>
<evidence type="ECO:0000256" key="8">
    <source>
        <dbReference type="ARBA" id="ARBA00023242"/>
    </source>
</evidence>
<evidence type="ECO:0000256" key="1">
    <source>
        <dbReference type="ARBA" id="ARBA00004123"/>
    </source>
</evidence>
<evidence type="ECO:0000256" key="6">
    <source>
        <dbReference type="ARBA" id="ARBA00023125"/>
    </source>
</evidence>
<keyword evidence="6" id="KW-0238">DNA-binding</keyword>
<accession>A0A6P8H3R9</accession>
<sequence length="158" mass="17179">MHTRRLVKRSIIGSRVYAPCPTGESAPLTGVVQAVKPENRDASGGPRRSVYTVLMQDGSLKEYTEDEIAMGTSQMAAKGPLKSSLKQNSSNGRDGLVPSQNMNGSVAQKSESLSPDATEEHRRPGRVLDPEKEPTRSVSLLEQKRKEVSLSIDVPHAR</sequence>
<evidence type="ECO:0000313" key="12">
    <source>
        <dbReference type="RefSeq" id="XP_031442302.1"/>
    </source>
</evidence>
<organism evidence="11 12">
    <name type="scientific">Clupea harengus</name>
    <name type="common">Atlantic herring</name>
    <dbReference type="NCBI Taxonomy" id="7950"/>
    <lineage>
        <taxon>Eukaryota</taxon>
        <taxon>Metazoa</taxon>
        <taxon>Chordata</taxon>
        <taxon>Craniata</taxon>
        <taxon>Vertebrata</taxon>
        <taxon>Euteleostomi</taxon>
        <taxon>Actinopterygii</taxon>
        <taxon>Neopterygii</taxon>
        <taxon>Teleostei</taxon>
        <taxon>Clupei</taxon>
        <taxon>Clupeiformes</taxon>
        <taxon>Clupeoidei</taxon>
        <taxon>Clupeidae</taxon>
        <taxon>Clupea</taxon>
    </lineage>
</organism>
<dbReference type="AlphaFoldDB" id="A0A6P8H3R9"/>
<feature type="compositionally biased region" description="Basic and acidic residues" evidence="9">
    <location>
        <begin position="118"/>
        <end position="135"/>
    </location>
</feature>
<feature type="domain" description="DUF4772" evidence="10">
    <location>
        <begin position="4"/>
        <end position="93"/>
    </location>
</feature>
<evidence type="ECO:0000256" key="2">
    <source>
        <dbReference type="ARBA" id="ARBA00022723"/>
    </source>
</evidence>
<comment type="subcellular location">
    <subcellularLocation>
        <location evidence="1">Nucleus</location>
    </subcellularLocation>
</comment>
<evidence type="ECO:0000256" key="7">
    <source>
        <dbReference type="ARBA" id="ARBA00023163"/>
    </source>
</evidence>
<dbReference type="OrthoDB" id="5950721at2759"/>
<protein>
    <submittedName>
        <fullName evidence="12">Zinc finger protein 704 isoform X1</fullName>
    </submittedName>
</protein>
<keyword evidence="5" id="KW-0805">Transcription regulation</keyword>
<reference evidence="12" key="1">
    <citation type="submission" date="2025-08" db="UniProtKB">
        <authorList>
            <consortium name="RefSeq"/>
        </authorList>
    </citation>
    <scope>IDENTIFICATION</scope>
</reference>